<dbReference type="InterPro" id="IPR047575">
    <property type="entry name" value="Sm"/>
</dbReference>
<evidence type="ECO:0000259" key="1">
    <source>
        <dbReference type="PROSITE" id="PS52002"/>
    </source>
</evidence>
<dbReference type="Pfam" id="PF01423">
    <property type="entry name" value="LSM"/>
    <property type="match status" value="1"/>
</dbReference>
<dbReference type="InterPro" id="IPR001163">
    <property type="entry name" value="Sm_dom_euk/arc"/>
</dbReference>
<dbReference type="PANTHER" id="PTHR21196">
    <property type="entry name" value="U7 SNRNA-ASSOCIATED SM-LIKE PROTEIN LSM10"/>
    <property type="match status" value="1"/>
</dbReference>
<accession>A0A2P4XS28</accession>
<dbReference type="Proteomes" id="UP000237271">
    <property type="component" value="Unassembled WGS sequence"/>
</dbReference>
<dbReference type="PANTHER" id="PTHR21196:SF1">
    <property type="entry name" value="U7 SNRNA-ASSOCIATED SM-LIKE PROTEIN LSM10"/>
    <property type="match status" value="1"/>
</dbReference>
<dbReference type="AlphaFoldDB" id="A0A2P4XS28"/>
<dbReference type="SUPFAM" id="SSF50182">
    <property type="entry name" value="Sm-like ribonucleoproteins"/>
    <property type="match status" value="1"/>
</dbReference>
<dbReference type="InterPro" id="IPR052840">
    <property type="entry name" value="U7_snRNA_Sm-like"/>
</dbReference>
<keyword evidence="3" id="KW-1185">Reference proteome</keyword>
<dbReference type="GO" id="GO:0071254">
    <property type="term" value="C:cytoplasmic U snRNP body"/>
    <property type="evidence" value="ECO:0007669"/>
    <property type="project" value="TreeGrafter"/>
</dbReference>
<dbReference type="GO" id="GO:0006398">
    <property type="term" value="P:mRNA 3'-end processing by stem-loop binding and cleavage"/>
    <property type="evidence" value="ECO:0007669"/>
    <property type="project" value="TreeGrafter"/>
</dbReference>
<dbReference type="EMBL" id="NCKW01008244">
    <property type="protein sequence ID" value="POM68364.1"/>
    <property type="molecule type" value="Genomic_DNA"/>
</dbReference>
<dbReference type="GO" id="GO:0016604">
    <property type="term" value="C:nuclear body"/>
    <property type="evidence" value="ECO:0007669"/>
    <property type="project" value="TreeGrafter"/>
</dbReference>
<proteinExistence type="predicted"/>
<dbReference type="SMART" id="SM00651">
    <property type="entry name" value="Sm"/>
    <property type="match status" value="1"/>
</dbReference>
<comment type="caution">
    <text evidence="2">The sequence shown here is derived from an EMBL/GenBank/DDBJ whole genome shotgun (WGS) entry which is preliminary data.</text>
</comment>
<evidence type="ECO:0000313" key="2">
    <source>
        <dbReference type="EMBL" id="POM68364.1"/>
    </source>
</evidence>
<organism evidence="2 3">
    <name type="scientific">Phytophthora palmivora</name>
    <dbReference type="NCBI Taxonomy" id="4796"/>
    <lineage>
        <taxon>Eukaryota</taxon>
        <taxon>Sar</taxon>
        <taxon>Stramenopiles</taxon>
        <taxon>Oomycota</taxon>
        <taxon>Peronosporomycetes</taxon>
        <taxon>Peronosporales</taxon>
        <taxon>Peronosporaceae</taxon>
        <taxon>Phytophthora</taxon>
    </lineage>
</organism>
<gene>
    <name evidence="2" type="ORF">PHPALM_15481</name>
</gene>
<dbReference type="InterPro" id="IPR010920">
    <property type="entry name" value="LSM_dom_sf"/>
</dbReference>
<reference evidence="2 3" key="1">
    <citation type="journal article" date="2017" name="Genome Biol. Evol.">
        <title>Phytophthora megakarya and P. palmivora, closely related causal agents of cacao black pod rot, underwent increases in genome sizes and gene numbers by different mechanisms.</title>
        <authorList>
            <person name="Ali S.S."/>
            <person name="Shao J."/>
            <person name="Lary D.J."/>
            <person name="Kronmiller B."/>
            <person name="Shen D."/>
            <person name="Strem M.D."/>
            <person name="Amoako-Attah I."/>
            <person name="Akrofi A.Y."/>
            <person name="Begoude B.A."/>
            <person name="Ten Hoopen G.M."/>
            <person name="Coulibaly K."/>
            <person name="Kebe B.I."/>
            <person name="Melnick R.L."/>
            <person name="Guiltinan M.J."/>
            <person name="Tyler B.M."/>
            <person name="Meinhardt L.W."/>
            <person name="Bailey B.A."/>
        </authorList>
    </citation>
    <scope>NUCLEOTIDE SEQUENCE [LARGE SCALE GENOMIC DNA]</scope>
    <source>
        <strain evidence="3">sbr112.9</strain>
    </source>
</reference>
<dbReference type="PROSITE" id="PS52002">
    <property type="entry name" value="SM"/>
    <property type="match status" value="1"/>
</dbReference>
<protein>
    <recommendedName>
        <fullName evidence="1">Sm domain-containing protein</fullName>
    </recommendedName>
</protein>
<dbReference type="GO" id="GO:0071209">
    <property type="term" value="F:U7 snRNA binding"/>
    <property type="evidence" value="ECO:0007669"/>
    <property type="project" value="TreeGrafter"/>
</dbReference>
<name>A0A2P4XS28_9STRA</name>
<dbReference type="OrthoDB" id="10256176at2759"/>
<sequence>MKSSQEKPKRKGRKPRSLLLLLKSFVGLRVRIDLKNDSVLEGVVQEVVQDMDFTLLDAIETKPNGTTLTLDEVFVMGKTVLYVHIPDRINISQHLQQYVHSYDSTERYYVYKGEAHNRSRTVNTNRKVQQT</sequence>
<feature type="domain" description="Sm" evidence="1">
    <location>
        <begin position="17"/>
        <end position="89"/>
    </location>
</feature>
<dbReference type="Gene3D" id="2.30.30.100">
    <property type="match status" value="1"/>
</dbReference>
<evidence type="ECO:0000313" key="3">
    <source>
        <dbReference type="Proteomes" id="UP000237271"/>
    </source>
</evidence>
<dbReference type="GO" id="GO:0071208">
    <property type="term" value="F:histone pre-mRNA DCP binding"/>
    <property type="evidence" value="ECO:0007669"/>
    <property type="project" value="TreeGrafter"/>
</dbReference>